<dbReference type="Gramene" id="Kaladp0034s0225.1.v1.1">
    <property type="protein sequence ID" value="Kaladp0034s0225.1.v1.1"/>
    <property type="gene ID" value="Kaladp0034s0225.v1.1"/>
</dbReference>
<evidence type="ECO:0000256" key="4">
    <source>
        <dbReference type="SAM" id="MobiDB-lite"/>
    </source>
</evidence>
<protein>
    <recommendedName>
        <fullName evidence="5">NAB domain-containing protein</fullName>
    </recommendedName>
</protein>
<feature type="coiled-coil region" evidence="3">
    <location>
        <begin position="682"/>
        <end position="814"/>
    </location>
</feature>
<dbReference type="Pfam" id="PF07765">
    <property type="entry name" value="KIP1"/>
    <property type="match status" value="1"/>
</dbReference>
<evidence type="ECO:0000256" key="2">
    <source>
        <dbReference type="ARBA" id="ARBA00038006"/>
    </source>
</evidence>
<feature type="coiled-coil region" evidence="3">
    <location>
        <begin position="1041"/>
        <end position="1184"/>
    </location>
</feature>
<dbReference type="InterPro" id="IPR051861">
    <property type="entry name" value="NET_actin-binding_domain"/>
</dbReference>
<evidence type="ECO:0000313" key="7">
    <source>
        <dbReference type="Proteomes" id="UP000594263"/>
    </source>
</evidence>
<proteinExistence type="inferred from homology"/>
<feature type="coiled-coil region" evidence="3">
    <location>
        <begin position="1654"/>
        <end position="1681"/>
    </location>
</feature>
<dbReference type="PANTHER" id="PTHR32258:SF6">
    <property type="entry name" value="PROTEIN NETWORKED 1A"/>
    <property type="match status" value="1"/>
</dbReference>
<keyword evidence="1 3" id="KW-0175">Coiled coil</keyword>
<evidence type="ECO:0000259" key="5">
    <source>
        <dbReference type="PROSITE" id="PS51774"/>
    </source>
</evidence>
<reference evidence="6" key="1">
    <citation type="submission" date="2021-01" db="UniProtKB">
        <authorList>
            <consortium name="EnsemblPlants"/>
        </authorList>
    </citation>
    <scope>IDENTIFICATION</scope>
</reference>
<name>A0A7N0TFI4_KALFE</name>
<accession>A0A7N0TFI4</accession>
<feature type="coiled-coil region" evidence="3">
    <location>
        <begin position="259"/>
        <end position="461"/>
    </location>
</feature>
<organism evidence="6 7">
    <name type="scientific">Kalanchoe fedtschenkoi</name>
    <name type="common">Lavender scallops</name>
    <name type="synonym">South American air plant</name>
    <dbReference type="NCBI Taxonomy" id="63787"/>
    <lineage>
        <taxon>Eukaryota</taxon>
        <taxon>Viridiplantae</taxon>
        <taxon>Streptophyta</taxon>
        <taxon>Embryophyta</taxon>
        <taxon>Tracheophyta</taxon>
        <taxon>Spermatophyta</taxon>
        <taxon>Magnoliopsida</taxon>
        <taxon>eudicotyledons</taxon>
        <taxon>Gunneridae</taxon>
        <taxon>Pentapetalae</taxon>
        <taxon>Saxifragales</taxon>
        <taxon>Crassulaceae</taxon>
        <taxon>Kalanchoe</taxon>
    </lineage>
</organism>
<feature type="domain" description="NAB" evidence="5">
    <location>
        <begin position="13"/>
        <end position="93"/>
    </location>
</feature>
<keyword evidence="7" id="KW-1185">Reference proteome</keyword>
<evidence type="ECO:0000313" key="6">
    <source>
        <dbReference type="EnsemblPlants" id="Kaladp0034s0225.1.v1.1"/>
    </source>
</evidence>
<evidence type="ECO:0000256" key="1">
    <source>
        <dbReference type="ARBA" id="ARBA00023054"/>
    </source>
</evidence>
<dbReference type="InterPro" id="IPR011684">
    <property type="entry name" value="NAB"/>
</dbReference>
<dbReference type="PROSITE" id="PS51774">
    <property type="entry name" value="NAB"/>
    <property type="match status" value="1"/>
</dbReference>
<comment type="similarity">
    <text evidence="2">Belongs to the NET family.</text>
</comment>
<dbReference type="Proteomes" id="UP000594263">
    <property type="component" value="Unplaced"/>
</dbReference>
<dbReference type="EnsemblPlants" id="Kaladp0034s0225.1.v1.1">
    <property type="protein sequence ID" value="Kaladp0034s0225.1.v1.1"/>
    <property type="gene ID" value="Kaladp0034s0225.v1.1"/>
</dbReference>
<sequence length="1792" mass="206076">MATIVHSKSKRMYSWWWDSHISPKNSKWLLENLADMDAKVKSMIKLIEEDGDTFAKRAEMYYRKRPELIQLVEGFYRAYRALAERYDHARIGLRHAHKTIAEVFPDQVPSPGDDFSLDGSSEFDVYAFENSFHSLFNPENMNKEINGLSSFNSSSGRCSGEKGLKQLSEMFKSDEALQRLQLAEGQTAEGLASQENPNRLDDENPESQCRYEAGSEIEALRLAVGEMQAEKESIVFQYHQSLEKLSNVESKLNLTEDDVRAFDELRRRSENEIESLKEALTLSEAERDACLFQCQQLLDQKTKLEAEVSKALQDAKELDERALKAETEVQNLKIEVSRLDAEREAGILLYEQCLGKISFLEGKLLSVEENVRILNERNEVAEADVKNLREAVNKLNEEKEAAALQYIQFSESIAKLKSELSGAQKAVERLNCELSGGASKLKSSEEQCALLDRSNQCLKSEVDDLVQIIVSKDLDIADKQNQLEMLQIRIQEEHFQLLKVEASLSTWQKLHSQSQEDHKILAIELRNGLQMLKDLEMSKHNLQEMLHRAKEENRSLNEVKVSSTVRIEDLTNEVSCLRSMKEKLEKELARQLDLENLLQQEICNLKEGIGKLNTKYQSLLGQIESVGLCPESLGSSLKELLEECSKLKEVCEQKQNENVDLLGKLDNMGMVLQRNAALESSLLNVTGELVEAKQKLTELQESSELFECEKSSLVAEKASLVSQLQIVTENMQKLLQKNSDLENSLTVTNAELQGLRQESTSFVEIHRLLQNEKFVLQTEKDKLMAQLEDVEKKLERSEVKFSEVEEKHAALEKDKLCTLHRIEELQISLGLEKQERTWFKESSEARLASLETHISLLNGEEKFRKEEFEKHEKAMRAEVELLMLQKLVKDLEEKNKSLMTECRQHADKSMLTNKLIAQLDKENIAHQAETDFLMDEIGKLRSGIFYVFQALENGICDSLGAGIEEQRFLPVIVQQIETMKEDFTRNVDEKHLLLVQNSVLITVIEQLKLEMGQRDVEQGLRLQLSSTQGEMHKLLESNSLLRSTVSEVDQLKENLNDERDNLFTELIELRDKYMVLQENQSKIVEENATLLNECSELKREKQQLEDENNSIVHESELFSNLSSFFEGYGNDKDVQVKQLTESLDYLSEVHNDLEKEFETVNRKLENKEKENLHLKESMQIMRKELCEGKDLNDQLYSEVLSGKKLLAKKELELSKTKQKLKVSDDFNREINTIAEALKMECENSKLICEDLGKQVLELSSDNINLKREVKYLRDERGKLDSELCELHEDIEMHRAREENMSAELQVRSNKSELWKAETEKYYCDLQVSTVHEVIYQNKLQEMVSVCADQEKETAIRDAETEILRNKVRYLETELRDLKSQLSAYPPVIDSLKDDITSLEDIARLRTMHHRRSDHQDSKEVTASADFHKREFWNRISDLEEMRLRIKMVEKAVIEDEERPAMLKNLKLKPQARVEGTENLKSFRAINPDKFVRHTEENPSEYDGLTSWTTSSVATEDGNGLVMKDIPLDEVSDSSCSGKIQMGNSAADDLMTYGRNSRVKGKHKKVYDTIYHQYKDVERKPEHTSIEFQVEKELGVDEQEVITVIDPGQEEIKNKALHKLASDANKLTNTQAMVQDIRVKLDTISKSKRTNEFEFETMREQLQEVEETSVQLMETNSRLRKNIEKASLSSSKGCADWEEIGSSRRSRIYEQARRSSEKIGRLQLEAQKIHSVVQSLQNENKSTAATGIYRFSQARTGILLSAFMHRGSRRRQRNPCFGCMQPVTNDMASPSFK</sequence>
<dbReference type="OMA" id="ERSNHMQ"/>
<feature type="coiled-coil region" evidence="3">
    <location>
        <begin position="874"/>
        <end position="908"/>
    </location>
</feature>
<feature type="coiled-coil region" evidence="3">
    <location>
        <begin position="532"/>
        <end position="601"/>
    </location>
</feature>
<feature type="region of interest" description="Disordered" evidence="4">
    <location>
        <begin position="186"/>
        <end position="205"/>
    </location>
</feature>
<dbReference type="PANTHER" id="PTHR32258">
    <property type="entry name" value="PROTEIN NETWORKED 4A"/>
    <property type="match status" value="1"/>
</dbReference>
<dbReference type="GO" id="GO:0051015">
    <property type="term" value="F:actin filament binding"/>
    <property type="evidence" value="ECO:0007669"/>
    <property type="project" value="TreeGrafter"/>
</dbReference>
<dbReference type="GO" id="GO:0005886">
    <property type="term" value="C:plasma membrane"/>
    <property type="evidence" value="ECO:0007669"/>
    <property type="project" value="TreeGrafter"/>
</dbReference>
<evidence type="ECO:0000256" key="3">
    <source>
        <dbReference type="SAM" id="Coils"/>
    </source>
</evidence>